<protein>
    <submittedName>
        <fullName evidence="1">Uncharacterized protein</fullName>
    </submittedName>
</protein>
<sequence>MKKHSITIDKIICNSDSEIGHDEVYLKCQSDGGLTFRLPRNRSESESMSNGDTWVPMITGANGIKKPLKLYFYYEVLVTLWDKDETRLPGNDTYLQSYDFRPGSGSGRVTLSNLNGQKYTIEYTYNKKN</sequence>
<name>A0AAT9H775_9FLAO</name>
<dbReference type="AlphaFoldDB" id="A0AAT9H775"/>
<gene>
    <name evidence="1" type="ORF">CFS9_39510</name>
</gene>
<evidence type="ECO:0000313" key="1">
    <source>
        <dbReference type="EMBL" id="BFM45310.1"/>
    </source>
</evidence>
<reference evidence="1" key="1">
    <citation type="submission" date="2024-05" db="EMBL/GenBank/DDBJ databases">
        <title>Whole-Genome Sequence of CFS9, a Potential Fish Probiotic Isolated from the Body Surface of Silurus asotus.</title>
        <authorList>
            <person name="Kojima M."/>
            <person name="Tobioka K."/>
            <person name="Yokota K."/>
            <person name="Nakatani H."/>
            <person name="Hori K."/>
            <person name="Tamaru Y."/>
            <person name="Okazaki F."/>
        </authorList>
    </citation>
    <scope>NUCLEOTIDE SEQUENCE</scope>
    <source>
        <strain evidence="1">CFS9</strain>
    </source>
</reference>
<dbReference type="EMBL" id="AP031573">
    <property type="protein sequence ID" value="BFM45310.1"/>
    <property type="molecule type" value="Genomic_DNA"/>
</dbReference>
<proteinExistence type="predicted"/>
<dbReference type="RefSeq" id="WP_369616309.1">
    <property type="nucleotide sequence ID" value="NZ_AP031573.1"/>
</dbReference>
<organism evidence="1">
    <name type="scientific">Flavobacterium sp. CFS9</name>
    <dbReference type="NCBI Taxonomy" id="3143118"/>
    <lineage>
        <taxon>Bacteria</taxon>
        <taxon>Pseudomonadati</taxon>
        <taxon>Bacteroidota</taxon>
        <taxon>Flavobacteriia</taxon>
        <taxon>Flavobacteriales</taxon>
        <taxon>Flavobacteriaceae</taxon>
        <taxon>Flavobacterium</taxon>
    </lineage>
</organism>
<accession>A0AAT9H775</accession>